<feature type="coiled-coil region" evidence="1">
    <location>
        <begin position="244"/>
        <end position="271"/>
    </location>
</feature>
<protein>
    <submittedName>
        <fullName evidence="2">Uncharacterized protein</fullName>
    </submittedName>
</protein>
<keyword evidence="3" id="KW-1185">Reference proteome</keyword>
<dbReference type="RefSeq" id="WP_076930619.1">
    <property type="nucleotide sequence ID" value="NZ_LT605205.1"/>
</dbReference>
<proteinExistence type="predicted"/>
<organism evidence="2 3">
    <name type="scientific">Proteiniphilum saccharofermentans</name>
    <dbReference type="NCBI Taxonomy" id="1642647"/>
    <lineage>
        <taxon>Bacteria</taxon>
        <taxon>Pseudomonadati</taxon>
        <taxon>Bacteroidota</taxon>
        <taxon>Bacteroidia</taxon>
        <taxon>Bacteroidales</taxon>
        <taxon>Dysgonomonadaceae</taxon>
        <taxon>Proteiniphilum</taxon>
    </lineage>
</organism>
<gene>
    <name evidence="2" type="ORF">PSM36_1825</name>
</gene>
<dbReference type="KEGG" id="psac:PSM36_1825"/>
<name>A0A1R3SYR2_9BACT</name>
<keyword evidence="1" id="KW-0175">Coiled coil</keyword>
<dbReference type="Proteomes" id="UP000187464">
    <property type="component" value="Chromosome I"/>
</dbReference>
<accession>A0A1R3SYR2</accession>
<dbReference type="PROSITE" id="PS51257">
    <property type="entry name" value="PROKAR_LIPOPROTEIN"/>
    <property type="match status" value="1"/>
</dbReference>
<evidence type="ECO:0000256" key="1">
    <source>
        <dbReference type="SAM" id="Coils"/>
    </source>
</evidence>
<reference evidence="2 3" key="1">
    <citation type="submission" date="2016-08" db="EMBL/GenBank/DDBJ databases">
        <authorList>
            <person name="Seilhamer J.J."/>
        </authorList>
    </citation>
    <scope>NUCLEOTIDE SEQUENCE [LARGE SCALE GENOMIC DNA]</scope>
    <source>
        <strain evidence="2">M3/6</strain>
    </source>
</reference>
<evidence type="ECO:0000313" key="2">
    <source>
        <dbReference type="EMBL" id="SCD20641.1"/>
    </source>
</evidence>
<sequence>MRFSFQTTVLFLSVLLLFSCSGKNRGAKEYLSQAGKAYQEGNYPLAKLKIDSIKILFPKSFDEINAGFTLMQEIRMAENRRNIVYCDSMLNEKYSELKEKLNLFDYVRDERYQEFGEYYPKAYPYHSSLSRNGLRSGVREKGILFIESILSGSHIKHNKIKITTDDGNFVETLPVTSDGLNYRFNTLDRAYEIVRYSGGSENGVAGFIYTFRDQPLTVQFIGNRTITVKMTDAAKKGVSDSFELSSLLLDIEQLKLEKEKSEALIRYLESRQQ</sequence>
<dbReference type="EMBL" id="LT605205">
    <property type="protein sequence ID" value="SCD20641.1"/>
    <property type="molecule type" value="Genomic_DNA"/>
</dbReference>
<evidence type="ECO:0000313" key="3">
    <source>
        <dbReference type="Proteomes" id="UP000187464"/>
    </source>
</evidence>
<dbReference type="AlphaFoldDB" id="A0A1R3SYR2"/>